<dbReference type="InterPro" id="IPR052745">
    <property type="entry name" value="G3P_Oxidase/Oxidoreductase"/>
</dbReference>
<keyword evidence="4" id="KW-1185">Reference proteome</keyword>
<dbReference type="Gene3D" id="1.10.10.1100">
    <property type="entry name" value="BFD-like [2Fe-2S]-binding domain"/>
    <property type="match status" value="1"/>
</dbReference>
<comment type="caution">
    <text evidence="3">The sequence shown here is derived from an EMBL/GenBank/DDBJ whole genome shotgun (WGS) entry which is preliminary data.</text>
</comment>
<dbReference type="AlphaFoldDB" id="A0A3L8P5Q5"/>
<reference evidence="3 4" key="1">
    <citation type="submission" date="2018-10" db="EMBL/GenBank/DDBJ databases">
        <title>Marmoricola sp. 4Q3S-7 whole genome shotgun sequence.</title>
        <authorList>
            <person name="Li F."/>
        </authorList>
    </citation>
    <scope>NUCLEOTIDE SEQUENCE [LARGE SCALE GENOMIC DNA]</scope>
    <source>
        <strain evidence="3 4">4Q3S-7</strain>
    </source>
</reference>
<dbReference type="InterPro" id="IPR041854">
    <property type="entry name" value="BFD-like_2Fe2S-bd_dom_sf"/>
</dbReference>
<evidence type="ECO:0000259" key="2">
    <source>
        <dbReference type="Pfam" id="PF04324"/>
    </source>
</evidence>
<dbReference type="OrthoDB" id="9801699at2"/>
<dbReference type="PANTHER" id="PTHR42720">
    <property type="entry name" value="GLYCEROL-3-PHOSPHATE DEHYDROGENASE"/>
    <property type="match status" value="1"/>
</dbReference>
<dbReference type="PANTHER" id="PTHR42720:SF1">
    <property type="entry name" value="GLYCEROL 3-PHOSPHATE OXIDASE"/>
    <property type="match status" value="1"/>
</dbReference>
<organism evidence="3 4">
    <name type="scientific">Nocardioides mangrovicus</name>
    <dbReference type="NCBI Taxonomy" id="2478913"/>
    <lineage>
        <taxon>Bacteria</taxon>
        <taxon>Bacillati</taxon>
        <taxon>Actinomycetota</taxon>
        <taxon>Actinomycetes</taxon>
        <taxon>Propionibacteriales</taxon>
        <taxon>Nocardioidaceae</taxon>
        <taxon>Nocardioides</taxon>
    </lineage>
</organism>
<proteinExistence type="predicted"/>
<sequence length="477" mass="50151">MTQMNSSTGTDRFDVVVVGGGVLGTSVAARLAATSASVCVLEAASDVCEGASKGNAGTACSYYGPPGTLETELINRSYPHWEELCGRLGVAYRRGGAIMLALDDAEAETLGHTLAELDEAGVRGEMKTPAEVAQLEPLANMATVAGLWMPDEGVIDPMALTVAYANLAVTNGAQLRLNAPVTTIRRLDDGSMELATPQGTVRGRYVVNAAGVRAGDVSELAGGEPLRSWPRKGQYAVLDRRFAEQLQRTVFCTHSPTTKGINVVPTTHGSALLGPTAQDLEDAGDTSTDRDQVEALIESARRLVPSITRDVVIKTFAANRPASEEPHRLRFDQTVANLLHVTNRSAGVSVSPAAGAYALDLLRDAGLDAEDRPDAVRALPSTPRLRTATDLNTLFAQDPLYAQVVCACESVSAAEINRALTSPVPACSLDGVRKRTGAMYGRCQGSLCAAGISFLTALHTNTGPRDVKQTAHGTVGQ</sequence>
<dbReference type="CDD" id="cd19946">
    <property type="entry name" value="GlpA-like_Fer2_BFD-like"/>
    <property type="match status" value="1"/>
</dbReference>
<dbReference type="SUPFAM" id="SSF54373">
    <property type="entry name" value="FAD-linked reductases, C-terminal domain"/>
    <property type="match status" value="1"/>
</dbReference>
<dbReference type="Pfam" id="PF04324">
    <property type="entry name" value="Fer2_BFD"/>
    <property type="match status" value="1"/>
</dbReference>
<evidence type="ECO:0000313" key="3">
    <source>
        <dbReference type="EMBL" id="RLV49738.1"/>
    </source>
</evidence>
<dbReference type="Pfam" id="PF01266">
    <property type="entry name" value="DAO"/>
    <property type="match status" value="1"/>
</dbReference>
<dbReference type="InterPro" id="IPR036188">
    <property type="entry name" value="FAD/NAD-bd_sf"/>
</dbReference>
<protein>
    <submittedName>
        <fullName evidence="3">FAD-dependent oxidoreductase</fullName>
    </submittedName>
</protein>
<accession>A0A3L8P5Q5</accession>
<dbReference type="RefSeq" id="WP_121805503.1">
    <property type="nucleotide sequence ID" value="NZ_RDBE01000006.1"/>
</dbReference>
<dbReference type="SUPFAM" id="SSF51905">
    <property type="entry name" value="FAD/NAD(P)-binding domain"/>
    <property type="match status" value="1"/>
</dbReference>
<feature type="domain" description="BFD-like [2Fe-2S]-binding" evidence="2">
    <location>
        <begin position="404"/>
        <end position="452"/>
    </location>
</feature>
<name>A0A3L8P5Q5_9ACTN</name>
<dbReference type="InterPro" id="IPR006076">
    <property type="entry name" value="FAD-dep_OxRdtase"/>
</dbReference>
<dbReference type="Gene3D" id="3.50.50.60">
    <property type="entry name" value="FAD/NAD(P)-binding domain"/>
    <property type="match status" value="1"/>
</dbReference>
<dbReference type="EMBL" id="RDBE01000006">
    <property type="protein sequence ID" value="RLV49738.1"/>
    <property type="molecule type" value="Genomic_DNA"/>
</dbReference>
<dbReference type="InterPro" id="IPR007419">
    <property type="entry name" value="BFD-like_2Fe2S-bd_dom"/>
</dbReference>
<dbReference type="Gene3D" id="3.30.9.10">
    <property type="entry name" value="D-Amino Acid Oxidase, subunit A, domain 2"/>
    <property type="match status" value="1"/>
</dbReference>
<dbReference type="Proteomes" id="UP000281708">
    <property type="component" value="Unassembled WGS sequence"/>
</dbReference>
<feature type="domain" description="FAD dependent oxidoreductase" evidence="1">
    <location>
        <begin position="14"/>
        <end position="360"/>
    </location>
</feature>
<evidence type="ECO:0000313" key="4">
    <source>
        <dbReference type="Proteomes" id="UP000281708"/>
    </source>
</evidence>
<gene>
    <name evidence="3" type="ORF">D9V37_07445</name>
</gene>
<evidence type="ECO:0000259" key="1">
    <source>
        <dbReference type="Pfam" id="PF01266"/>
    </source>
</evidence>